<evidence type="ECO:0000256" key="3">
    <source>
        <dbReference type="SAM" id="Phobius"/>
    </source>
</evidence>
<sequence>MKQHRKILWISIGILGVLIVSVSGLLLMLSLKSSSVKKQETTYTVRSQPDKVFQGVVTPEKETSENLDTNLGTLVSINVKDGQPVKIGDSLLTYTANNTDMISLQYAVKNAQLTLSHSQKTLNNTIIRLSKLQKQYTEAVAAQKKAQEEFSDVTADPQSIQAQIDSENQAIEQSNQTIKSNELALEEAQTNLNQAQNSQTIIVKAKQEGIAFVGDINDTARPLVKILSKDTLIRAQVSEFEYDQIKQGTSIKVRTMDLKQTVEGTISSRSSVPVHSPTPEAGDTANVTNATAYYTFIVKPKENLQYGYNVQVIVPDDDLLIPKTTVKNGMVQLEQNDGTFKSVKVETQPKNGQLLVTSGLKIGDKIVQNGESHD</sequence>
<dbReference type="PANTHER" id="PTHR30097:SF4">
    <property type="entry name" value="SLR6042 PROTEIN"/>
    <property type="match status" value="1"/>
</dbReference>
<keyword evidence="2" id="KW-0175">Coiled coil</keyword>
<evidence type="ECO:0000313" key="5">
    <source>
        <dbReference type="Proteomes" id="UP001565242"/>
    </source>
</evidence>
<accession>A0ABV4D8M6</accession>
<evidence type="ECO:0000256" key="1">
    <source>
        <dbReference type="ARBA" id="ARBA00022448"/>
    </source>
</evidence>
<dbReference type="EMBL" id="JBCLSQ010000013">
    <property type="protein sequence ID" value="MEY8538087.1"/>
    <property type="molecule type" value="Genomic_DNA"/>
</dbReference>
<dbReference type="RefSeq" id="WP_369918256.1">
    <property type="nucleotide sequence ID" value="NZ_JBCLSQ010000013.1"/>
</dbReference>
<evidence type="ECO:0000256" key="2">
    <source>
        <dbReference type="SAM" id="Coils"/>
    </source>
</evidence>
<protein>
    <submittedName>
        <fullName evidence="4">Biotin/lipoyl-binding protein</fullName>
    </submittedName>
</protein>
<dbReference type="Proteomes" id="UP001565242">
    <property type="component" value="Unassembled WGS sequence"/>
</dbReference>
<reference evidence="4 5" key="1">
    <citation type="submission" date="2024-03" db="EMBL/GenBank/DDBJ databases">
        <title>Mouse gut bacterial collection (mGBC) of GemPharmatech.</title>
        <authorList>
            <person name="He Y."/>
            <person name="Dong L."/>
            <person name="Wu D."/>
            <person name="Gao X."/>
            <person name="Lin Z."/>
        </authorList>
    </citation>
    <scope>NUCLEOTIDE SEQUENCE [LARGE SCALE GENOMIC DNA]</scope>
    <source>
        <strain evidence="4 5">20-218</strain>
    </source>
</reference>
<name>A0ABV4D8M6_9LACT</name>
<gene>
    <name evidence="4" type="ORF">AALM99_06495</name>
</gene>
<dbReference type="PANTHER" id="PTHR30097">
    <property type="entry name" value="CATION EFFLUX SYSTEM PROTEIN CUSB"/>
    <property type="match status" value="1"/>
</dbReference>
<keyword evidence="3" id="KW-0812">Transmembrane</keyword>
<proteinExistence type="predicted"/>
<dbReference type="InterPro" id="IPR051909">
    <property type="entry name" value="MFP_Cation_Efflux"/>
</dbReference>
<keyword evidence="1" id="KW-0813">Transport</keyword>
<evidence type="ECO:0000313" key="4">
    <source>
        <dbReference type="EMBL" id="MEY8538087.1"/>
    </source>
</evidence>
<comment type="caution">
    <text evidence="4">The sequence shown here is derived from an EMBL/GenBank/DDBJ whole genome shotgun (WGS) entry which is preliminary data.</text>
</comment>
<feature type="transmembrane region" description="Helical" evidence="3">
    <location>
        <begin position="7"/>
        <end position="31"/>
    </location>
</feature>
<keyword evidence="5" id="KW-1185">Reference proteome</keyword>
<feature type="coiled-coil region" evidence="2">
    <location>
        <begin position="129"/>
        <end position="198"/>
    </location>
</feature>
<keyword evidence="3" id="KW-0472">Membrane</keyword>
<keyword evidence="3" id="KW-1133">Transmembrane helix</keyword>
<organism evidence="4 5">
    <name type="scientific">Lactococcus muris</name>
    <dbReference type="NCBI Taxonomy" id="2941330"/>
    <lineage>
        <taxon>Bacteria</taxon>
        <taxon>Bacillati</taxon>
        <taxon>Bacillota</taxon>
        <taxon>Bacilli</taxon>
        <taxon>Lactobacillales</taxon>
        <taxon>Streptococcaceae</taxon>
        <taxon>Lactococcus</taxon>
    </lineage>
</organism>